<dbReference type="AlphaFoldDB" id="A0A3N2R5T9"/>
<keyword evidence="4" id="KW-1185">Reference proteome</keyword>
<dbReference type="SUPFAM" id="SSF51120">
    <property type="entry name" value="beta-Roll"/>
    <property type="match status" value="3"/>
</dbReference>
<comment type="subcellular location">
    <subcellularLocation>
        <location evidence="1">Secreted</location>
    </subcellularLocation>
</comment>
<evidence type="ECO:0000313" key="3">
    <source>
        <dbReference type="EMBL" id="ROU02839.1"/>
    </source>
</evidence>
<proteinExistence type="predicted"/>
<dbReference type="InterPro" id="IPR011049">
    <property type="entry name" value="Serralysin-like_metalloprot_C"/>
</dbReference>
<dbReference type="OrthoDB" id="7766606at2"/>
<dbReference type="PROSITE" id="PS00330">
    <property type="entry name" value="HEMOLYSIN_CALCIUM"/>
    <property type="match status" value="7"/>
</dbReference>
<dbReference type="InterPro" id="IPR050557">
    <property type="entry name" value="RTX_toxin/Mannuronan_C5-epim"/>
</dbReference>
<dbReference type="GO" id="GO:0005509">
    <property type="term" value="F:calcium ion binding"/>
    <property type="evidence" value="ECO:0007669"/>
    <property type="project" value="InterPro"/>
</dbReference>
<reference evidence="3 4" key="1">
    <citation type="submission" date="2018-10" db="EMBL/GenBank/DDBJ databases">
        <title>Histidinibacterium lentulum gen. nov., sp. nov., a marine bacterium from the culture broth of Picochlorum sp. 122.</title>
        <authorList>
            <person name="Wang G."/>
        </authorList>
    </citation>
    <scope>NUCLEOTIDE SEQUENCE [LARGE SCALE GENOMIC DNA]</scope>
    <source>
        <strain evidence="3 4">B17</strain>
    </source>
</reference>
<dbReference type="PANTHER" id="PTHR38340">
    <property type="entry name" value="S-LAYER PROTEIN"/>
    <property type="match status" value="1"/>
</dbReference>
<evidence type="ECO:0000313" key="4">
    <source>
        <dbReference type="Proteomes" id="UP000268016"/>
    </source>
</evidence>
<protein>
    <submittedName>
        <fullName evidence="3">Calcium-binding protein</fullName>
    </submittedName>
</protein>
<sequence length="596" mass="61760">MLGTHVPSSAGRYNPMTLTIDLSTSQRGVDMAQLFKLQSPLNGTIADTMNFRAGPFVVRWRELASVDGEGNRTFSTVSFPVGPALEDIYFWDTLASPPSRTSLPVYSDDLGEVFYLKGAFPEPPKIEDFVRTTIYADFEEQFQNREAAISDLRSFGDALNSWVQNVLTSVIDRIEFPGEAFAGQAAVTLRFSGRTTVNDLGAKVAANTVASFASFDEITFRVDDDALFGQAVEIIGTRSDDRLFGGAFDDVISGGLGNDRIFGGFGSDSLYGGIGQDTIFGGEGDDFLFGGVGTNRLYGDAGNDAIFSGAGGSAYGGAGDDDIFGGVGLDRLYGGTGNDRIDASFFSDTVYGGAGADSISGGGGNDRLFGDSGSDRLDGNAGNDTLRGNAGSDILDGGIGADLLDGGAGADIVFGKGGNDTISGGDGFDRLEGNAGNDVISGNNGNDLIFGGQGFDRLDGGLGADRIFGGSGFDQIFGRGGNDRLLGGSGNDRLFGNAGPDLLDGGSGDDTLTGGLGADRFVFRKGYGQDRITDMEENDIILLGAASLGIASKAQISGLITDIGGSWRLDFGGGDMLTVTKLAGGMTLDASDFTFI</sequence>
<dbReference type="Proteomes" id="UP000268016">
    <property type="component" value="Unassembled WGS sequence"/>
</dbReference>
<dbReference type="InterPro" id="IPR001343">
    <property type="entry name" value="Hemolysn_Ca-bd"/>
</dbReference>
<organism evidence="3 4">
    <name type="scientific">Histidinibacterium lentulum</name>
    <dbReference type="NCBI Taxonomy" id="2480588"/>
    <lineage>
        <taxon>Bacteria</taxon>
        <taxon>Pseudomonadati</taxon>
        <taxon>Pseudomonadota</taxon>
        <taxon>Alphaproteobacteria</taxon>
        <taxon>Rhodobacterales</taxon>
        <taxon>Paracoccaceae</taxon>
        <taxon>Histidinibacterium</taxon>
    </lineage>
</organism>
<comment type="caution">
    <text evidence="3">The sequence shown here is derived from an EMBL/GenBank/DDBJ whole genome shotgun (WGS) entry which is preliminary data.</text>
</comment>
<name>A0A3N2R5T9_9RHOB</name>
<evidence type="ECO:0000256" key="2">
    <source>
        <dbReference type="ARBA" id="ARBA00022525"/>
    </source>
</evidence>
<dbReference type="GO" id="GO:0005576">
    <property type="term" value="C:extracellular region"/>
    <property type="evidence" value="ECO:0007669"/>
    <property type="project" value="UniProtKB-SubCell"/>
</dbReference>
<accession>A0A3N2R5T9</accession>
<gene>
    <name evidence="3" type="ORF">EAT49_05920</name>
</gene>
<dbReference type="PANTHER" id="PTHR38340:SF1">
    <property type="entry name" value="S-LAYER PROTEIN"/>
    <property type="match status" value="1"/>
</dbReference>
<dbReference type="EMBL" id="RDRB01000003">
    <property type="protein sequence ID" value="ROU02839.1"/>
    <property type="molecule type" value="Genomic_DNA"/>
</dbReference>
<dbReference type="Gene3D" id="2.150.10.10">
    <property type="entry name" value="Serralysin-like metalloprotease, C-terminal"/>
    <property type="match status" value="5"/>
</dbReference>
<dbReference type="Pfam" id="PF00353">
    <property type="entry name" value="HemolysinCabind"/>
    <property type="match status" value="6"/>
</dbReference>
<dbReference type="InterPro" id="IPR018511">
    <property type="entry name" value="Hemolysin-typ_Ca-bd_CS"/>
</dbReference>
<dbReference type="PRINTS" id="PR00313">
    <property type="entry name" value="CABNDNGRPT"/>
</dbReference>
<evidence type="ECO:0000256" key="1">
    <source>
        <dbReference type="ARBA" id="ARBA00004613"/>
    </source>
</evidence>
<keyword evidence="2" id="KW-0964">Secreted</keyword>